<dbReference type="Gene3D" id="3.40.50.720">
    <property type="entry name" value="NAD(P)-binding Rossmann-like Domain"/>
    <property type="match status" value="1"/>
</dbReference>
<evidence type="ECO:0000256" key="2">
    <source>
        <dbReference type="ARBA" id="ARBA00023002"/>
    </source>
</evidence>
<evidence type="ECO:0000259" key="3">
    <source>
        <dbReference type="Pfam" id="PF01113"/>
    </source>
</evidence>
<evidence type="ECO:0000313" key="5">
    <source>
        <dbReference type="Proteomes" id="UP000183180"/>
    </source>
</evidence>
<dbReference type="AlphaFoldDB" id="A0A1H2LEX2"/>
<dbReference type="GO" id="GO:0008839">
    <property type="term" value="F:4-hydroxy-tetrahydrodipicolinate reductase"/>
    <property type="evidence" value="ECO:0007669"/>
    <property type="project" value="InterPro"/>
</dbReference>
<name>A0A1H2LEX2_9ACTN</name>
<protein>
    <submittedName>
        <fullName evidence="4">Dihydrodipicolinate reductase, N-terminus</fullName>
    </submittedName>
</protein>
<dbReference type="SUPFAM" id="SSF51735">
    <property type="entry name" value="NAD(P)-binding Rossmann-fold domains"/>
    <property type="match status" value="1"/>
</dbReference>
<sequence>MWSLTHLAARGRFPQQEASDSTYREWAIRLALADCEGRPMTLPRPTTEEPDASAARPYRIAVWGPGEVGGAVIRAAVADPAFEVVGALVHNREKEGRDIGELVRTDPLGIAATRDREAFKELDVDCVVLTPAPAAVIKGLDDDVIDLLESGKNVVATAAYHNVSMPNWLSPFRKSPSACSRPAIPAAPPCTGPAYIRPSSSSGSR</sequence>
<dbReference type="InterPro" id="IPR036291">
    <property type="entry name" value="NAD(P)-bd_dom_sf"/>
</dbReference>
<dbReference type="Pfam" id="PF01113">
    <property type="entry name" value="DapB_N"/>
    <property type="match status" value="1"/>
</dbReference>
<dbReference type="GO" id="GO:0009089">
    <property type="term" value="P:lysine biosynthetic process via diaminopimelate"/>
    <property type="evidence" value="ECO:0007669"/>
    <property type="project" value="InterPro"/>
</dbReference>
<dbReference type="Proteomes" id="UP000183180">
    <property type="component" value="Unassembled WGS sequence"/>
</dbReference>
<organism evidence="4 5">
    <name type="scientific">Gordonia westfalica</name>
    <dbReference type="NCBI Taxonomy" id="158898"/>
    <lineage>
        <taxon>Bacteria</taxon>
        <taxon>Bacillati</taxon>
        <taxon>Actinomycetota</taxon>
        <taxon>Actinomycetes</taxon>
        <taxon>Mycobacteriales</taxon>
        <taxon>Gordoniaceae</taxon>
        <taxon>Gordonia</taxon>
    </lineage>
</organism>
<evidence type="ECO:0000256" key="1">
    <source>
        <dbReference type="ARBA" id="ARBA00022857"/>
    </source>
</evidence>
<keyword evidence="2" id="KW-0560">Oxidoreductase</keyword>
<dbReference type="EMBL" id="FNLM01000036">
    <property type="protein sequence ID" value="SDU79131.1"/>
    <property type="molecule type" value="Genomic_DNA"/>
</dbReference>
<accession>A0A1H2LEX2</accession>
<proteinExistence type="predicted"/>
<reference evidence="4 5" key="1">
    <citation type="submission" date="2016-10" db="EMBL/GenBank/DDBJ databases">
        <authorList>
            <person name="de Groot N.N."/>
        </authorList>
    </citation>
    <scope>NUCLEOTIDE SEQUENCE [LARGE SCALE GENOMIC DNA]</scope>
    <source>
        <strain evidence="4 5">DSM 44215</strain>
    </source>
</reference>
<keyword evidence="1" id="KW-0521">NADP</keyword>
<feature type="domain" description="Dihydrodipicolinate reductase N-terminal" evidence="3">
    <location>
        <begin position="59"/>
        <end position="137"/>
    </location>
</feature>
<gene>
    <name evidence="4" type="ORF">SAMN04488548_136154</name>
</gene>
<dbReference type="STRING" id="158898.SAMN04488548_136154"/>
<dbReference type="CDD" id="cd24146">
    <property type="entry name" value="nat-AmDH_N_like"/>
    <property type="match status" value="1"/>
</dbReference>
<dbReference type="InterPro" id="IPR000846">
    <property type="entry name" value="DapB_N"/>
</dbReference>
<evidence type="ECO:0000313" key="4">
    <source>
        <dbReference type="EMBL" id="SDU79131.1"/>
    </source>
</evidence>